<sequence>MASVSASDTDNTTMSLEDKGEIELSHESDMESVDNNLKTSEEQEIQKSYKSKSFLEESQRQIPQR</sequence>
<feature type="compositionally biased region" description="Basic and acidic residues" evidence="1">
    <location>
        <begin position="16"/>
        <end position="29"/>
    </location>
</feature>
<accession>A0A8T3V828</accession>
<dbReference type="EMBL" id="SUTK01000018">
    <property type="protein sequence ID" value="MBE6501806.1"/>
    <property type="molecule type" value="Genomic_DNA"/>
</dbReference>
<dbReference type="RefSeq" id="WP_303738907.1">
    <property type="nucleotide sequence ID" value="NZ_SUTK01000018.1"/>
</dbReference>
<organism evidence="2 3">
    <name type="scientific">Methanobrevibacter thaueri</name>
    <dbReference type="NCBI Taxonomy" id="190975"/>
    <lineage>
        <taxon>Archaea</taxon>
        <taxon>Methanobacteriati</taxon>
        <taxon>Methanobacteriota</taxon>
        <taxon>Methanomada group</taxon>
        <taxon>Methanobacteria</taxon>
        <taxon>Methanobacteriales</taxon>
        <taxon>Methanobacteriaceae</taxon>
        <taxon>Methanobrevibacter</taxon>
    </lineage>
</organism>
<feature type="compositionally biased region" description="Basic and acidic residues" evidence="1">
    <location>
        <begin position="39"/>
        <end position="59"/>
    </location>
</feature>
<protein>
    <submittedName>
        <fullName evidence="2">Uncharacterized protein</fullName>
    </submittedName>
</protein>
<dbReference type="AlphaFoldDB" id="A0A8T3V828"/>
<dbReference type="Proteomes" id="UP000783037">
    <property type="component" value="Unassembled WGS sequence"/>
</dbReference>
<comment type="caution">
    <text evidence="2">The sequence shown here is derived from an EMBL/GenBank/DDBJ whole genome shotgun (WGS) entry which is preliminary data.</text>
</comment>
<reference evidence="2" key="1">
    <citation type="submission" date="2019-04" db="EMBL/GenBank/DDBJ databases">
        <title>Evolution of Biomass-Degrading Anaerobic Consortia Revealed by Metagenomics.</title>
        <authorList>
            <person name="Peng X."/>
        </authorList>
    </citation>
    <scope>NUCLEOTIDE SEQUENCE</scope>
    <source>
        <strain evidence="2">SIG18</strain>
    </source>
</reference>
<evidence type="ECO:0000256" key="1">
    <source>
        <dbReference type="SAM" id="MobiDB-lite"/>
    </source>
</evidence>
<name>A0A8T3V828_9EURY</name>
<evidence type="ECO:0000313" key="3">
    <source>
        <dbReference type="Proteomes" id="UP000783037"/>
    </source>
</evidence>
<feature type="compositionally biased region" description="Polar residues" evidence="1">
    <location>
        <begin position="1"/>
        <end position="15"/>
    </location>
</feature>
<gene>
    <name evidence="2" type="ORF">E7Z79_05135</name>
</gene>
<feature type="region of interest" description="Disordered" evidence="1">
    <location>
        <begin position="1"/>
        <end position="65"/>
    </location>
</feature>
<proteinExistence type="predicted"/>
<evidence type="ECO:0000313" key="2">
    <source>
        <dbReference type="EMBL" id="MBE6501806.1"/>
    </source>
</evidence>